<evidence type="ECO:0000313" key="11">
    <source>
        <dbReference type="Proteomes" id="UP000052979"/>
    </source>
</evidence>
<dbReference type="KEGG" id="rtx:TI83_07905"/>
<evidence type="ECO:0000256" key="3">
    <source>
        <dbReference type="ARBA" id="ARBA00022781"/>
    </source>
</evidence>
<evidence type="ECO:0000313" key="12">
    <source>
        <dbReference type="Proteomes" id="UP000237966"/>
    </source>
</evidence>
<comment type="function">
    <text evidence="8">F(1)F(0) ATP synthase produces ATP from ADP in the presence of a proton or sodium gradient. F-type ATPases consist of two structural domains, F(1) containing the extramembraneous catalytic core and F(0) containing the membrane proton channel, linked together by a central stalk and a peripheral stalk. During catalysis, ATP synthesis in the catalytic domain of F(1) is coupled via a rotary mechanism of the central stalk subunits to proton translocation.</text>
</comment>
<evidence type="ECO:0000256" key="1">
    <source>
        <dbReference type="ARBA" id="ARBA00004370"/>
    </source>
</evidence>
<evidence type="ECO:0000313" key="10">
    <source>
        <dbReference type="EMBL" id="PPI14450.1"/>
    </source>
</evidence>
<comment type="caution">
    <text evidence="9">The sequence shown here is derived from an EMBL/GenBank/DDBJ whole genome shotgun (WGS) entry which is preliminary data.</text>
</comment>
<keyword evidence="8" id="KW-1003">Cell membrane</keyword>
<keyword evidence="3 8" id="KW-0375">Hydrogen ion transport</keyword>
<dbReference type="AlphaFoldDB" id="A0A0C5BT91"/>
<name>A0A0C5BT91_9MICO</name>
<dbReference type="Proteomes" id="UP000237966">
    <property type="component" value="Unassembled WGS sequence"/>
</dbReference>
<comment type="subcellular location">
    <subcellularLocation>
        <location evidence="8">Cell membrane</location>
        <topology evidence="8">Peripheral membrane protein</topology>
    </subcellularLocation>
    <subcellularLocation>
        <location evidence="1">Membrane</location>
    </subcellularLocation>
</comment>
<dbReference type="GO" id="GO:0005886">
    <property type="term" value="C:plasma membrane"/>
    <property type="evidence" value="ECO:0007669"/>
    <property type="project" value="UniProtKB-SubCell"/>
</dbReference>
<dbReference type="RefSeq" id="WP_027691602.1">
    <property type="nucleotide sequence ID" value="NZ_CP010848.1"/>
</dbReference>
<keyword evidence="5 8" id="KW-0472">Membrane</keyword>
<dbReference type="GeneID" id="93666772"/>
<dbReference type="PANTHER" id="PTHR11910">
    <property type="entry name" value="ATP SYNTHASE DELTA CHAIN"/>
    <property type="match status" value="1"/>
</dbReference>
<dbReference type="GO" id="GO:0045259">
    <property type="term" value="C:proton-transporting ATP synthase complex"/>
    <property type="evidence" value="ECO:0007669"/>
    <property type="project" value="UniProtKB-KW"/>
</dbReference>
<dbReference type="PATRIC" id="fig|145458.7.peg.1805"/>
<evidence type="ECO:0000256" key="8">
    <source>
        <dbReference type="HAMAP-Rule" id="MF_01416"/>
    </source>
</evidence>
<comment type="similarity">
    <text evidence="8">Belongs to the ATPase delta chain family.</text>
</comment>
<evidence type="ECO:0000313" key="9">
    <source>
        <dbReference type="EMBL" id="KKM46892.1"/>
    </source>
</evidence>
<keyword evidence="11" id="KW-1185">Reference proteome</keyword>
<evidence type="ECO:0000256" key="2">
    <source>
        <dbReference type="ARBA" id="ARBA00022448"/>
    </source>
</evidence>
<dbReference type="Proteomes" id="UP000052979">
    <property type="component" value="Unassembled WGS sequence"/>
</dbReference>
<keyword evidence="4 8" id="KW-0406">Ion transport</keyword>
<dbReference type="InterPro" id="IPR000711">
    <property type="entry name" value="ATPase_OSCP/dsu"/>
</dbReference>
<accession>A0A0C5BT91</accession>
<dbReference type="EMBL" id="PSWU01000012">
    <property type="protein sequence ID" value="PPI14450.1"/>
    <property type="molecule type" value="Genomic_DNA"/>
</dbReference>
<gene>
    <name evidence="8" type="primary">atpH</name>
    <name evidence="10" type="ORF">C5C51_07725</name>
    <name evidence="9" type="ORF">VT73_01035</name>
</gene>
<keyword evidence="6 8" id="KW-0139">CF(1)</keyword>
<evidence type="ECO:0000256" key="7">
    <source>
        <dbReference type="ARBA" id="ARBA00023310"/>
    </source>
</evidence>
<dbReference type="HAMAP" id="MF_01416">
    <property type="entry name" value="ATP_synth_delta_bact"/>
    <property type="match status" value="1"/>
</dbReference>
<dbReference type="NCBIfam" id="NF009967">
    <property type="entry name" value="PRK13430.1"/>
    <property type="match status" value="1"/>
</dbReference>
<evidence type="ECO:0000256" key="6">
    <source>
        <dbReference type="ARBA" id="ARBA00023196"/>
    </source>
</evidence>
<evidence type="ECO:0000256" key="5">
    <source>
        <dbReference type="ARBA" id="ARBA00023136"/>
    </source>
</evidence>
<keyword evidence="7 8" id="KW-0066">ATP synthesis</keyword>
<dbReference type="KEGG" id="rtc:APU90_09180"/>
<reference evidence="9 11" key="1">
    <citation type="submission" date="2015-04" db="EMBL/GenBank/DDBJ databases">
        <title>Draft genome sequence of Rathayibacter toxicus strain FH-142 (AKA 70134 or CS 32), a Western Australian isolate.</title>
        <authorList>
            <consortium name="Consortium for Microbial Forensics and Genomics (microFORGE)"/>
            <person name="Knight B.M."/>
            <person name="Roberts D.P."/>
            <person name="Lin D."/>
            <person name="Hari K."/>
            <person name="Fletcher J."/>
            <person name="Melcher U."/>
            <person name="Blagden T."/>
            <person name="Luster D.G."/>
            <person name="Sechler A.J."/>
            <person name="Schneider W.L."/>
            <person name="Winegar R.A."/>
        </authorList>
    </citation>
    <scope>NUCLEOTIDE SEQUENCE [LARGE SCALE GENOMIC DNA]</scope>
    <source>
        <strain evidence="9 11">FH142</strain>
    </source>
</reference>
<comment type="function">
    <text evidence="8">This protein is part of the stalk that links CF(0) to CF(1). It either transmits conformational changes from CF(0) to CF(1) or is implicated in proton conduction.</text>
</comment>
<keyword evidence="2 8" id="KW-0813">Transport</keyword>
<dbReference type="PRINTS" id="PR00125">
    <property type="entry name" value="ATPASEDELTA"/>
</dbReference>
<evidence type="ECO:0000256" key="4">
    <source>
        <dbReference type="ARBA" id="ARBA00023065"/>
    </source>
</evidence>
<dbReference type="InterPro" id="IPR020781">
    <property type="entry name" value="ATPase_OSCP/d_CS"/>
</dbReference>
<dbReference type="eggNOG" id="COG0712">
    <property type="taxonomic scope" value="Bacteria"/>
</dbReference>
<dbReference type="EMBL" id="LBFI01000011">
    <property type="protein sequence ID" value="KKM46892.1"/>
    <property type="molecule type" value="Genomic_DNA"/>
</dbReference>
<dbReference type="STRING" id="145458.APU90_09180"/>
<dbReference type="GO" id="GO:0046933">
    <property type="term" value="F:proton-transporting ATP synthase activity, rotational mechanism"/>
    <property type="evidence" value="ECO:0007669"/>
    <property type="project" value="UniProtKB-UniRule"/>
</dbReference>
<organism evidence="9 11">
    <name type="scientific">Rathayibacter toxicus</name>
    <dbReference type="NCBI Taxonomy" id="145458"/>
    <lineage>
        <taxon>Bacteria</taxon>
        <taxon>Bacillati</taxon>
        <taxon>Actinomycetota</taxon>
        <taxon>Actinomycetes</taxon>
        <taxon>Micrococcales</taxon>
        <taxon>Microbacteriaceae</taxon>
        <taxon>Rathayibacter</taxon>
    </lineage>
</organism>
<dbReference type="OrthoDB" id="5242917at2"/>
<sequence length="264" mass="27606">MGSASRQALASVQAELSALGSKVSLVTGQQLFEAAQLIDAQAQLRAALADPSADSSNKHALVTRVFSPCGEPTKHLLTVIVSHRWSSANDLIAGIEEVGVRAIVASAPESLSLETELHAFGTVVASDPELELALGSKLASAESRVALVQRLLGGKASAQTVVILRQLVAHPRGRRIPELIRFAASVVADQGGFTLALVSVAAPIAPEQLDRLRSALTHKYGRPVSVTVEIDPSLLGGMRVHVGDEVVDGTVSARLTDLKLQLAS</sequence>
<proteinExistence type="inferred from homology"/>
<reference evidence="10 12" key="2">
    <citation type="submission" date="2018-02" db="EMBL/GenBank/DDBJ databases">
        <title>Bacteriophage NCPPB3778 and a type I-E CRISPR drive the evolution of the US Biological Select Agent, Rathayibacter toxicus.</title>
        <authorList>
            <person name="Davis E.W.II."/>
            <person name="Tabima J.F."/>
            <person name="Weisberg A.J."/>
            <person name="Lopes L.D."/>
            <person name="Wiseman M.S."/>
            <person name="Wiseman M.S."/>
            <person name="Pupko T."/>
            <person name="Belcher M.S."/>
            <person name="Sechler A.J."/>
            <person name="Tancos M.A."/>
            <person name="Schroeder B.K."/>
            <person name="Murray T.D."/>
            <person name="Luster D.G."/>
            <person name="Schneider W.L."/>
            <person name="Rogers E."/>
            <person name="Andreote F.D."/>
            <person name="Grunwald N.J."/>
            <person name="Putnam M.L."/>
            <person name="Chang J.H."/>
        </authorList>
    </citation>
    <scope>NUCLEOTIDE SEQUENCE [LARGE SCALE GENOMIC DNA]</scope>
    <source>
        <strain evidence="10 12">FH99</strain>
    </source>
</reference>
<dbReference type="Pfam" id="PF00213">
    <property type="entry name" value="OSCP"/>
    <property type="match status" value="1"/>
</dbReference>
<protein>
    <recommendedName>
        <fullName evidence="8">ATP synthase subunit delta</fullName>
    </recommendedName>
    <alternativeName>
        <fullName evidence="8">ATP synthase F(1) sector subunit delta</fullName>
    </alternativeName>
    <alternativeName>
        <fullName evidence="8">F-type ATPase subunit delta</fullName>
        <shortName evidence="8">F-ATPase subunit delta</shortName>
    </alternativeName>
</protein>
<dbReference type="PROSITE" id="PS00389">
    <property type="entry name" value="ATPASE_DELTA"/>
    <property type="match status" value="1"/>
</dbReference>